<dbReference type="EMBL" id="CP011541">
    <property type="protein sequence ID" value="AKK03228.1"/>
    <property type="molecule type" value="Genomic_DNA"/>
</dbReference>
<dbReference type="GO" id="GO:0010181">
    <property type="term" value="F:FMN binding"/>
    <property type="evidence" value="ECO:0007669"/>
    <property type="project" value="UniProtKB-UniRule"/>
</dbReference>
<dbReference type="Gene3D" id="3.40.50.10300">
    <property type="entry name" value="CoaB-like"/>
    <property type="match status" value="1"/>
</dbReference>
<dbReference type="SUPFAM" id="SSF52507">
    <property type="entry name" value="Homo-oligomeric flavin-containing Cys decarboxylases, HFCD"/>
    <property type="match status" value="1"/>
</dbReference>
<evidence type="ECO:0000256" key="1">
    <source>
        <dbReference type="ARBA" id="ARBA00022793"/>
    </source>
</evidence>
<dbReference type="GO" id="GO:0004633">
    <property type="term" value="F:phosphopantothenoylcysteine decarboxylase activity"/>
    <property type="evidence" value="ECO:0007669"/>
    <property type="project" value="UniProtKB-UniRule"/>
</dbReference>
<dbReference type="PANTHER" id="PTHR14359">
    <property type="entry name" value="HOMO-OLIGOMERIC FLAVIN CONTAINING CYS DECARBOXYLASE FAMILY"/>
    <property type="match status" value="1"/>
</dbReference>
<accession>A0A0G3GUN3</accession>
<dbReference type="AlphaFoldDB" id="A0A0G3GUN3"/>
<feature type="binding site" evidence="3">
    <location>
        <position position="353"/>
    </location>
    <ligand>
        <name>CTP</name>
        <dbReference type="ChEBI" id="CHEBI:37563"/>
    </ligand>
</feature>
<dbReference type="Pfam" id="PF02441">
    <property type="entry name" value="Flavoprotein"/>
    <property type="match status" value="1"/>
</dbReference>
<comment type="function">
    <text evidence="3">Catalyzes two sequential steps in the biosynthesis of coenzyme A. In the first step cysteine is conjugated to 4'-phosphopantothenate to form 4-phosphopantothenoylcysteine. In the second step the latter compound is decarboxylated to form 4'-phosphopantotheine.</text>
</comment>
<dbReference type="STRING" id="1050174.CEPID_06850"/>
<feature type="binding site" evidence="3">
    <location>
        <position position="357"/>
    </location>
    <ligand>
        <name>CTP</name>
        <dbReference type="ChEBI" id="CHEBI:37563"/>
    </ligand>
</feature>
<comment type="cofactor">
    <cofactor evidence="3">
        <name>Mg(2+)</name>
        <dbReference type="ChEBI" id="CHEBI:18420"/>
    </cofactor>
</comment>
<dbReference type="InterPro" id="IPR003382">
    <property type="entry name" value="Flavoprotein"/>
</dbReference>
<dbReference type="InterPro" id="IPR005252">
    <property type="entry name" value="CoaBC"/>
</dbReference>
<comment type="pathway">
    <text evidence="3 4">Cofactor biosynthesis; coenzyme A biosynthesis; CoA from (R)-pantothenate: step 2/5.</text>
</comment>
<evidence type="ECO:0000259" key="5">
    <source>
        <dbReference type="Pfam" id="PF02441"/>
    </source>
</evidence>
<feature type="domain" description="Flavoprotein" evidence="5">
    <location>
        <begin position="8"/>
        <end position="171"/>
    </location>
</feature>
<dbReference type="GO" id="GO:0015937">
    <property type="term" value="P:coenzyme A biosynthetic process"/>
    <property type="evidence" value="ECO:0007669"/>
    <property type="project" value="UniProtKB-UniRule"/>
</dbReference>
<keyword evidence="3 4" id="KW-0436">Ligase</keyword>
<dbReference type="UniPathway" id="UPA00241">
    <property type="reaction ID" value="UER00353"/>
</dbReference>
<comment type="function">
    <text evidence="4">Catalyzes two steps in the biosynthesis of coenzyme A. In the first step cysteine is conjugated to 4'-phosphopantothenate to form 4-phosphopantothenoylcysteine, in the latter compound is decarboxylated to form 4'-phosphopantotheine.</text>
</comment>
<keyword evidence="3 4" id="KW-0288">FMN</keyword>
<dbReference type="InterPro" id="IPR035929">
    <property type="entry name" value="CoaB-like_sf"/>
</dbReference>
<evidence type="ECO:0000259" key="6">
    <source>
        <dbReference type="Pfam" id="PF04127"/>
    </source>
</evidence>
<proteinExistence type="inferred from homology"/>
<dbReference type="SUPFAM" id="SSF102645">
    <property type="entry name" value="CoaB-like"/>
    <property type="match status" value="1"/>
</dbReference>
<keyword evidence="3" id="KW-0511">Multifunctional enzyme</keyword>
<comment type="catalytic activity">
    <reaction evidence="3 4">
        <text>N-[(R)-4-phosphopantothenoyl]-L-cysteine + H(+) = (R)-4'-phosphopantetheine + CO2</text>
        <dbReference type="Rhea" id="RHEA:16793"/>
        <dbReference type="ChEBI" id="CHEBI:15378"/>
        <dbReference type="ChEBI" id="CHEBI:16526"/>
        <dbReference type="ChEBI" id="CHEBI:59458"/>
        <dbReference type="ChEBI" id="CHEBI:61723"/>
        <dbReference type="EC" id="4.1.1.36"/>
    </reaction>
</comment>
<feature type="region of interest" description="Phosphopantothenate--cysteine ligase" evidence="3">
    <location>
        <begin position="193"/>
        <end position="420"/>
    </location>
</feature>
<dbReference type="KEGG" id="cei:CEPID_06850"/>
<dbReference type="Proteomes" id="UP000035368">
    <property type="component" value="Chromosome"/>
</dbReference>
<comment type="catalytic activity">
    <reaction evidence="3 4">
        <text>(R)-4'-phosphopantothenate + L-cysteine + CTP = N-[(R)-4-phosphopantothenoyl]-L-cysteine + CMP + diphosphate + H(+)</text>
        <dbReference type="Rhea" id="RHEA:19397"/>
        <dbReference type="ChEBI" id="CHEBI:10986"/>
        <dbReference type="ChEBI" id="CHEBI:15378"/>
        <dbReference type="ChEBI" id="CHEBI:33019"/>
        <dbReference type="ChEBI" id="CHEBI:35235"/>
        <dbReference type="ChEBI" id="CHEBI:37563"/>
        <dbReference type="ChEBI" id="CHEBI:59458"/>
        <dbReference type="ChEBI" id="CHEBI:60377"/>
        <dbReference type="EC" id="6.3.2.5"/>
    </reaction>
</comment>
<dbReference type="HAMAP" id="MF_02225">
    <property type="entry name" value="CoaBC"/>
    <property type="match status" value="1"/>
</dbReference>
<feature type="binding site" evidence="3">
    <location>
        <position position="282"/>
    </location>
    <ligand>
        <name>CTP</name>
        <dbReference type="ChEBI" id="CHEBI:37563"/>
    </ligand>
</feature>
<dbReference type="InterPro" id="IPR036551">
    <property type="entry name" value="Flavin_trans-like"/>
</dbReference>
<dbReference type="GO" id="GO:0071513">
    <property type="term" value="C:phosphopantothenoylcysteine decarboxylase complex"/>
    <property type="evidence" value="ECO:0007669"/>
    <property type="project" value="TreeGrafter"/>
</dbReference>
<keyword evidence="3" id="KW-0479">Metal-binding</keyword>
<keyword evidence="8" id="KW-1185">Reference proteome</keyword>
<sequence>MNTDEQLNIVVGVTGGIAAYKACHLVRYFKELGHDVRVVPTPNALNFVGKATFEALSGNRVSTTVFDAVEEVQHVRIGQEADLIVIAPATADFLARMVAGRGDDLLSATVLVATCPVVVAPAMHTEMWMHPATVSNVSTLRDRGTIVLEPASGRLTGVDSGPGRLPEPEQIGSVALAIAKAGALPRDFEGARMLITAGGTQENIDPVRFIGNRSSGRQGFALAEVAVQRGAKVTIVAGATDDLPTPPQAKVVRVTSAIEMADAVAQRAGDHDVFIMAAAVADFRPATQADAKLKKGNDDDALASVVLVENPDILASTVEQRVRGEVSPQSVIMGFAAETGSAEHTPLELAEAKLQRKGCDLLMLNEVGHGKVFGQLDNQGVLLSASGEREVVPAGTKFDCAVTILDRVAEVWTAKACRSQ</sequence>
<evidence type="ECO:0000313" key="8">
    <source>
        <dbReference type="Proteomes" id="UP000035368"/>
    </source>
</evidence>
<evidence type="ECO:0000256" key="3">
    <source>
        <dbReference type="HAMAP-Rule" id="MF_02225"/>
    </source>
</evidence>
<reference evidence="7 8" key="1">
    <citation type="submission" date="2015-05" db="EMBL/GenBank/DDBJ databases">
        <title>Complete genome sequence of Corynebacterium epidermidicanis DSM 45586, isolated from the skin of a dog suffering from pruritus.</title>
        <authorList>
            <person name="Ruckert C."/>
            <person name="Albersmeier A."/>
            <person name="Winkler A."/>
            <person name="Tauch A."/>
        </authorList>
    </citation>
    <scope>NUCLEOTIDE SEQUENCE [LARGE SCALE GENOMIC DNA]</scope>
    <source>
        <strain evidence="7 8">DSM 45586</strain>
    </source>
</reference>
<protein>
    <recommendedName>
        <fullName evidence="3">Coenzyme A biosynthesis bifunctional protein CoaBC</fullName>
    </recommendedName>
    <alternativeName>
        <fullName evidence="3">DNA/pantothenate metabolism flavoprotein</fullName>
    </alternativeName>
    <alternativeName>
        <fullName evidence="3">Phosphopantothenoylcysteine synthetase/decarboxylase</fullName>
        <shortName evidence="3">PPCS-PPCDC</shortName>
    </alternativeName>
    <domain>
        <recommendedName>
            <fullName evidence="3">Phosphopantothenoylcysteine decarboxylase</fullName>
            <shortName evidence="3">PPC decarboxylase</shortName>
            <shortName evidence="3">PPC-DC</shortName>
            <ecNumber evidence="3">4.1.1.36</ecNumber>
        </recommendedName>
        <alternativeName>
            <fullName evidence="3">CoaC</fullName>
        </alternativeName>
    </domain>
    <domain>
        <recommendedName>
            <fullName evidence="3">Phosphopantothenate--cysteine ligase</fullName>
            <ecNumber evidence="3">6.3.2.5</ecNumber>
        </recommendedName>
        <alternativeName>
            <fullName evidence="3">CoaB</fullName>
        </alternativeName>
        <alternativeName>
            <fullName evidence="3">Phosphopantothenoylcysteine synthetase</fullName>
            <shortName evidence="3">PPC synthetase</shortName>
            <shortName evidence="3">PPC-S</shortName>
        </alternativeName>
    </domain>
</protein>
<comment type="caution">
    <text evidence="3">Lacks conserved residue(s) required for the propagation of feature annotation.</text>
</comment>
<dbReference type="PATRIC" id="fig|1050174.4.peg.1385"/>
<comment type="cofactor">
    <cofactor evidence="3">
        <name>FMN</name>
        <dbReference type="ChEBI" id="CHEBI:58210"/>
    </cofactor>
    <text evidence="3">Binds 1 FMN per subunit.</text>
</comment>
<evidence type="ECO:0000256" key="4">
    <source>
        <dbReference type="RuleBase" id="RU364078"/>
    </source>
</evidence>
<dbReference type="GO" id="GO:0046872">
    <property type="term" value="F:metal ion binding"/>
    <property type="evidence" value="ECO:0007669"/>
    <property type="project" value="UniProtKB-KW"/>
</dbReference>
<dbReference type="RefSeq" id="WP_047240293.1">
    <property type="nucleotide sequence ID" value="NZ_CP011541.1"/>
</dbReference>
<comment type="similarity">
    <text evidence="3 4">In the C-terminal section; belongs to the PPC synthetase family.</text>
</comment>
<dbReference type="NCBIfam" id="TIGR00521">
    <property type="entry name" value="coaBC_dfp"/>
    <property type="match status" value="1"/>
</dbReference>
<feature type="binding site" evidence="3">
    <location>
        <position position="335"/>
    </location>
    <ligand>
        <name>CTP</name>
        <dbReference type="ChEBI" id="CHEBI:37563"/>
    </ligand>
</feature>
<feature type="region of interest" description="Phosphopantothenoylcysteine decarboxylase" evidence="3">
    <location>
        <begin position="1"/>
        <end position="192"/>
    </location>
</feature>
<dbReference type="GO" id="GO:0004632">
    <property type="term" value="F:phosphopantothenate--cysteine ligase activity"/>
    <property type="evidence" value="ECO:0007669"/>
    <property type="project" value="UniProtKB-UniRule"/>
</dbReference>
<evidence type="ECO:0000313" key="7">
    <source>
        <dbReference type="EMBL" id="AKK03228.1"/>
    </source>
</evidence>
<feature type="binding site" evidence="3">
    <location>
        <position position="292"/>
    </location>
    <ligand>
        <name>CTP</name>
        <dbReference type="ChEBI" id="CHEBI:37563"/>
    </ligand>
</feature>
<dbReference type="PANTHER" id="PTHR14359:SF6">
    <property type="entry name" value="PHOSPHOPANTOTHENOYLCYSTEINE DECARBOXYLASE"/>
    <property type="match status" value="1"/>
</dbReference>
<comment type="pathway">
    <text evidence="3 4">Cofactor biosynthesis; coenzyme A biosynthesis; CoA from (R)-pantothenate: step 3/5.</text>
</comment>
<keyword evidence="2 3" id="KW-0456">Lyase</keyword>
<dbReference type="EC" id="6.3.2.5" evidence="3"/>
<keyword evidence="3" id="KW-0460">Magnesium</keyword>
<dbReference type="Pfam" id="PF04127">
    <property type="entry name" value="DFP"/>
    <property type="match status" value="1"/>
</dbReference>
<gene>
    <name evidence="3 7" type="primary">coaBC</name>
    <name evidence="7" type="ORF">CEPID_06850</name>
</gene>
<dbReference type="Gene3D" id="3.40.50.1950">
    <property type="entry name" value="Flavin prenyltransferase-like"/>
    <property type="match status" value="1"/>
</dbReference>
<keyword evidence="1 3" id="KW-0210">Decarboxylase</keyword>
<dbReference type="GO" id="GO:0015941">
    <property type="term" value="P:pantothenate catabolic process"/>
    <property type="evidence" value="ECO:0007669"/>
    <property type="project" value="InterPro"/>
</dbReference>
<dbReference type="EC" id="4.1.1.36" evidence="3"/>
<keyword evidence="3 4" id="KW-0285">Flavoprotein</keyword>
<organism evidence="7 8">
    <name type="scientific">Corynebacterium epidermidicanis</name>
    <dbReference type="NCBI Taxonomy" id="1050174"/>
    <lineage>
        <taxon>Bacteria</taxon>
        <taxon>Bacillati</taxon>
        <taxon>Actinomycetota</taxon>
        <taxon>Actinomycetes</taxon>
        <taxon>Mycobacteriales</taxon>
        <taxon>Corynebacteriaceae</taxon>
        <taxon>Corynebacterium</taxon>
    </lineage>
</organism>
<evidence type="ECO:0000256" key="2">
    <source>
        <dbReference type="ARBA" id="ARBA00023239"/>
    </source>
</evidence>
<feature type="domain" description="DNA/pantothenate metabolism flavoprotein C-terminal" evidence="6">
    <location>
        <begin position="189"/>
        <end position="410"/>
    </location>
</feature>
<dbReference type="InterPro" id="IPR007085">
    <property type="entry name" value="DNA/pantothenate-metab_flavo_C"/>
</dbReference>
<comment type="similarity">
    <text evidence="3 4">In the N-terminal section; belongs to the HFCD (homo-oligomeric flavin containing Cys decarboxylase) superfamily.</text>
</comment>
<feature type="binding site" evidence="3">
    <location>
        <begin position="311"/>
        <end position="314"/>
    </location>
    <ligand>
        <name>CTP</name>
        <dbReference type="ChEBI" id="CHEBI:37563"/>
    </ligand>
</feature>
<name>A0A0G3GUN3_9CORY</name>